<dbReference type="PIRSF" id="PIRSF500060">
    <property type="entry name" value="UCP500060"/>
    <property type="match status" value="1"/>
</dbReference>
<evidence type="ECO:0000313" key="5">
    <source>
        <dbReference type="Proteomes" id="UP000190541"/>
    </source>
</evidence>
<comment type="similarity">
    <text evidence="1 2">Belongs to the glutamate synthase family.</text>
</comment>
<keyword evidence="5" id="KW-1185">Reference proteome</keyword>
<dbReference type="Proteomes" id="UP000190541">
    <property type="component" value="Unassembled WGS sequence"/>
</dbReference>
<accession>A0A1T5CAU9</accession>
<evidence type="ECO:0000256" key="1">
    <source>
        <dbReference type="ARBA" id="ARBA00009716"/>
    </source>
</evidence>
<dbReference type="EMBL" id="FUYS01000004">
    <property type="protein sequence ID" value="SKB56554.1"/>
    <property type="molecule type" value="Genomic_DNA"/>
</dbReference>
<evidence type="ECO:0000256" key="2">
    <source>
        <dbReference type="PIRNR" id="PIRNR006429"/>
    </source>
</evidence>
<name>A0A1T5CAU9_9SPHI</name>
<dbReference type="AlphaFoldDB" id="A0A1T5CAU9"/>
<dbReference type="PIRSF" id="PIRSF006429">
    <property type="entry name" value="GOGAT_lg_2"/>
    <property type="match status" value="1"/>
</dbReference>
<evidence type="ECO:0000259" key="3">
    <source>
        <dbReference type="Pfam" id="PF01645"/>
    </source>
</evidence>
<dbReference type="Pfam" id="PF01645">
    <property type="entry name" value="Glu_synthase"/>
    <property type="match status" value="1"/>
</dbReference>
<dbReference type="PANTHER" id="PTHR43819">
    <property type="entry name" value="ARCHAEAL-TYPE GLUTAMATE SYNTHASE [NADPH]"/>
    <property type="match status" value="1"/>
</dbReference>
<protein>
    <submittedName>
        <fullName evidence="4">Glutamate synthase domain-containing protein 2</fullName>
    </submittedName>
</protein>
<dbReference type="PANTHER" id="PTHR43819:SF1">
    <property type="entry name" value="ARCHAEAL-TYPE GLUTAMATE SYNTHASE [NADPH]"/>
    <property type="match status" value="1"/>
</dbReference>
<dbReference type="OrthoDB" id="9758182at2"/>
<proteinExistence type="inferred from homology"/>
<dbReference type="SUPFAM" id="SSF51395">
    <property type="entry name" value="FMN-linked oxidoreductases"/>
    <property type="match status" value="1"/>
</dbReference>
<dbReference type="GO" id="GO:0015930">
    <property type="term" value="F:glutamate synthase activity"/>
    <property type="evidence" value="ECO:0007669"/>
    <property type="project" value="InterPro"/>
</dbReference>
<dbReference type="InterPro" id="IPR027283">
    <property type="entry name" value="YerD"/>
</dbReference>
<dbReference type="InterPro" id="IPR002932">
    <property type="entry name" value="Glu_synthdom"/>
</dbReference>
<organism evidence="4 5">
    <name type="scientific">Parapedobacter luteus</name>
    <dbReference type="NCBI Taxonomy" id="623280"/>
    <lineage>
        <taxon>Bacteria</taxon>
        <taxon>Pseudomonadati</taxon>
        <taxon>Bacteroidota</taxon>
        <taxon>Sphingobacteriia</taxon>
        <taxon>Sphingobacteriales</taxon>
        <taxon>Sphingobacteriaceae</taxon>
        <taxon>Parapedobacter</taxon>
    </lineage>
</organism>
<gene>
    <name evidence="4" type="ORF">SAMN05660226_02017</name>
</gene>
<dbReference type="InterPro" id="IPR013785">
    <property type="entry name" value="Aldolase_TIM"/>
</dbReference>
<dbReference type="CDD" id="cd02808">
    <property type="entry name" value="GltS_FMN"/>
    <property type="match status" value="1"/>
</dbReference>
<dbReference type="Gene3D" id="3.20.20.70">
    <property type="entry name" value="Aldolase class I"/>
    <property type="match status" value="1"/>
</dbReference>
<reference evidence="4 5" key="1">
    <citation type="submission" date="2017-02" db="EMBL/GenBank/DDBJ databases">
        <authorList>
            <person name="Peterson S.W."/>
        </authorList>
    </citation>
    <scope>NUCLEOTIDE SEQUENCE [LARGE SCALE GENOMIC DNA]</scope>
    <source>
        <strain evidence="4 5">DSM 22899</strain>
    </source>
</reference>
<evidence type="ECO:0000313" key="4">
    <source>
        <dbReference type="EMBL" id="SKB56554.1"/>
    </source>
</evidence>
<dbReference type="GO" id="GO:0006537">
    <property type="term" value="P:glutamate biosynthetic process"/>
    <property type="evidence" value="ECO:0007669"/>
    <property type="project" value="InterPro"/>
</dbReference>
<sequence>MRKKFIYGAVIIVSTVLAVRLLWPPILWSLVVLGPLIGLGIMDIVQTRRAIRRNFPLLGRLRYLFESIRPEIQQYFVESDTDGRPFNRLHRSVIYQRSKRERDTTAFGTQLDVYANNYEWLSHSINALDYFKVNEKPRVTVGGPQCRQPYSSSVFNISAMSYGSLSRNAIVALNEGAKIGGFYHNTGEGGLTDYHLRGGGDVVWQIGTAYFGCRHPDGRFNPEAFSQKARHPQVKMIEIKLSQGAKPGHGGMLPAAKVTEEVARIRMVEPGKDVDSPPYHRSFSTPIGLLGFVKELRELSDGKPVGFKLCIGHRSEFVAICKAMVKTGIYPDFVGVDGGEGGTGTAPLEFSNSVGMPLREALAFVYDCLTGFDLKRHIKIIATGKVATGFDLVKNFALGADICNSARGMMMALGCIQALECNANTCPAGVATQDPELMKGLVVADKKIRVANFHNETVKAAGELLGAAGIQHPDHIHRVHIHRRVSPNRVETYLDSYPYIPTGSLLAEPYPPSFEFLMKISCPESFEPDFNEVDFGEYAWAKKPMTG</sequence>
<feature type="domain" description="Glutamate synthase" evidence="3">
    <location>
        <begin position="129"/>
        <end position="470"/>
    </location>
</feature>
<dbReference type="RefSeq" id="WP_079716708.1">
    <property type="nucleotide sequence ID" value="NZ_FUYS01000004.1"/>
</dbReference>
<dbReference type="STRING" id="623280.SAMN05660226_02017"/>
<dbReference type="InterPro" id="IPR024188">
    <property type="entry name" value="GltB"/>
</dbReference>